<comment type="caution">
    <text evidence="2">The sequence shown here is derived from an EMBL/GenBank/DDBJ whole genome shotgun (WGS) entry which is preliminary data.</text>
</comment>
<organism evidence="2 3">
    <name type="scientific">Actinacidiphila bryophytorum</name>
    <dbReference type="NCBI Taxonomy" id="1436133"/>
    <lineage>
        <taxon>Bacteria</taxon>
        <taxon>Bacillati</taxon>
        <taxon>Actinomycetota</taxon>
        <taxon>Actinomycetes</taxon>
        <taxon>Kitasatosporales</taxon>
        <taxon>Streptomycetaceae</taxon>
        <taxon>Actinacidiphila</taxon>
    </lineage>
</organism>
<proteinExistence type="predicted"/>
<feature type="region of interest" description="Disordered" evidence="1">
    <location>
        <begin position="109"/>
        <end position="161"/>
    </location>
</feature>
<dbReference type="EMBL" id="CAJVAX010000012">
    <property type="protein sequence ID" value="CAG7630042.1"/>
    <property type="molecule type" value="Genomic_DNA"/>
</dbReference>
<keyword evidence="3" id="KW-1185">Reference proteome</keyword>
<evidence type="ECO:0000256" key="1">
    <source>
        <dbReference type="SAM" id="MobiDB-lite"/>
    </source>
</evidence>
<evidence type="ECO:0000313" key="3">
    <source>
        <dbReference type="Proteomes" id="UP001153328"/>
    </source>
</evidence>
<reference evidence="2" key="1">
    <citation type="submission" date="2021-06" db="EMBL/GenBank/DDBJ databases">
        <authorList>
            <person name="Arsene-Ploetze F."/>
        </authorList>
    </citation>
    <scope>NUCLEOTIDE SEQUENCE</scope>
    <source>
        <strain evidence="2">SBRY1</strain>
    </source>
</reference>
<protein>
    <submittedName>
        <fullName evidence="2">Uncharacterized protein</fullName>
    </submittedName>
</protein>
<dbReference type="Proteomes" id="UP001153328">
    <property type="component" value="Unassembled WGS sequence"/>
</dbReference>
<sequence length="196" mass="18853">MLIWEYDGWYGTSSDDVGRVQRDSGAAAAGDSRAVAGGGAGGDGCGAGVGDQSAGGVEASAGASGGGAGAGQGGREAAALRAGRAGAAADPRVGRRLRAVLEREFRPAGRLRAGPEADTSGGVTDGRGKAGSAGGGGGRPGDRGLPGHRRTAGPGVRGVHRGAAPGAVVGACGLHHDHAVLRLPRGRGVGLRPARS</sequence>
<feature type="compositionally biased region" description="Gly residues" evidence="1">
    <location>
        <begin position="123"/>
        <end position="139"/>
    </location>
</feature>
<accession>A0A9W4H034</accession>
<dbReference type="AlphaFoldDB" id="A0A9W4H034"/>
<evidence type="ECO:0000313" key="2">
    <source>
        <dbReference type="EMBL" id="CAG7630042.1"/>
    </source>
</evidence>
<name>A0A9W4H034_9ACTN</name>
<gene>
    <name evidence="2" type="ORF">SBRY_20624</name>
</gene>